<reference evidence="2 3" key="1">
    <citation type="submission" date="2020-05" db="EMBL/GenBank/DDBJ databases">
        <title>Description of Pedobacter foliorum sp. nov.</title>
        <authorList>
            <person name="Qi S."/>
            <person name="Carlier A."/>
            <person name="Cnockaert M."/>
            <person name="Vandamme P."/>
        </authorList>
    </citation>
    <scope>NUCLEOTIDE SEQUENCE [LARGE SCALE GENOMIC DNA]</scope>
    <source>
        <strain evidence="2 3">LMG 31300</strain>
    </source>
</reference>
<gene>
    <name evidence="2" type="ORF">HQN85_08090</name>
</gene>
<evidence type="ECO:0000256" key="1">
    <source>
        <dbReference type="SAM" id="SignalP"/>
    </source>
</evidence>
<feature type="chain" id="PRO_5045579153" evidence="1">
    <location>
        <begin position="27"/>
        <end position="68"/>
    </location>
</feature>
<dbReference type="Proteomes" id="UP000762110">
    <property type="component" value="Unassembled WGS sequence"/>
</dbReference>
<organism evidence="2 3">
    <name type="scientific">Pedobacter boryungensis</name>
    <dbReference type="NCBI Taxonomy" id="869962"/>
    <lineage>
        <taxon>Bacteria</taxon>
        <taxon>Pseudomonadati</taxon>
        <taxon>Bacteroidota</taxon>
        <taxon>Sphingobacteriia</taxon>
        <taxon>Sphingobacteriales</taxon>
        <taxon>Sphingobacteriaceae</taxon>
        <taxon>Pedobacter</taxon>
    </lineage>
</organism>
<keyword evidence="1" id="KW-0732">Signal</keyword>
<evidence type="ECO:0000313" key="2">
    <source>
        <dbReference type="EMBL" id="NQX31680.1"/>
    </source>
</evidence>
<comment type="caution">
    <text evidence="2">The sequence shown here is derived from an EMBL/GenBank/DDBJ whole genome shotgun (WGS) entry which is preliminary data.</text>
</comment>
<feature type="signal peptide" evidence="1">
    <location>
        <begin position="1"/>
        <end position="26"/>
    </location>
</feature>
<dbReference type="RefSeq" id="WP_173271046.1">
    <property type="nucleotide sequence ID" value="NZ_JABMKV010000002.1"/>
</dbReference>
<protein>
    <submittedName>
        <fullName evidence="2">YtxH domain-containing protein</fullName>
    </submittedName>
</protein>
<dbReference type="EMBL" id="JABMKV010000002">
    <property type="protein sequence ID" value="NQX31680.1"/>
    <property type="molecule type" value="Genomic_DNA"/>
</dbReference>
<sequence length="68" mass="7128">MTKQTKILTGLLAGAALGAVVALVIAADKDDELKGKVTDWFCDLLDSSKDKLNAVGSLVKDNLAKVKV</sequence>
<name>A0ABX2DCK9_9SPHI</name>
<evidence type="ECO:0000313" key="3">
    <source>
        <dbReference type="Proteomes" id="UP000762110"/>
    </source>
</evidence>
<accession>A0ABX2DCK9</accession>
<proteinExistence type="predicted"/>
<keyword evidence="3" id="KW-1185">Reference proteome</keyword>